<feature type="region of interest" description="Disordered" evidence="1">
    <location>
        <begin position="26"/>
        <end position="64"/>
    </location>
</feature>
<accession>A0A9Q8FRU9</accession>
<sequence length="64" mass="6902">MTNFKKFLLTGAFASVLLLGACDNAAEENAEQTEDSAEEVEDNTENDSIEDSAESVEDAADEQE</sequence>
<evidence type="ECO:0000313" key="4">
    <source>
        <dbReference type="Proteomes" id="UP000295280"/>
    </source>
</evidence>
<evidence type="ECO:0000256" key="1">
    <source>
        <dbReference type="SAM" id="MobiDB-lite"/>
    </source>
</evidence>
<evidence type="ECO:0008006" key="5">
    <source>
        <dbReference type="Google" id="ProtNLM"/>
    </source>
</evidence>
<feature type="chain" id="PRO_5040296613" description="Lipoprotein" evidence="2">
    <location>
        <begin position="26"/>
        <end position="64"/>
    </location>
</feature>
<keyword evidence="2" id="KW-0732">Signal</keyword>
<protein>
    <recommendedName>
        <fullName evidence="5">Lipoprotein</fullName>
    </recommendedName>
</protein>
<feature type="signal peptide" evidence="2">
    <location>
        <begin position="1"/>
        <end position="25"/>
    </location>
</feature>
<evidence type="ECO:0000256" key="2">
    <source>
        <dbReference type="SAM" id="SignalP"/>
    </source>
</evidence>
<dbReference type="EMBL" id="SCWD01000001">
    <property type="protein sequence ID" value="TDM04626.1"/>
    <property type="molecule type" value="Genomic_DNA"/>
</dbReference>
<dbReference type="Proteomes" id="UP000295280">
    <property type="component" value="Unassembled WGS sequence"/>
</dbReference>
<dbReference type="AlphaFoldDB" id="A0A9Q8FRU9"/>
<reference evidence="3 4" key="1">
    <citation type="submission" date="2019-01" db="EMBL/GenBank/DDBJ databases">
        <title>Draft genome sequences of the type strains of six Macrococcus species.</title>
        <authorList>
            <person name="Mazhar S."/>
            <person name="Altermann E."/>
            <person name="Hill C."/>
            <person name="Mcauliffe O."/>
        </authorList>
    </citation>
    <scope>NUCLEOTIDE SEQUENCE [LARGE SCALE GENOMIC DNA]</scope>
    <source>
        <strain evidence="3 4">ATCC 51828</strain>
    </source>
</reference>
<gene>
    <name evidence="3" type="ORF">ERX40_05495</name>
</gene>
<dbReference type="PROSITE" id="PS51257">
    <property type="entry name" value="PROKAR_LIPOPROTEIN"/>
    <property type="match status" value="1"/>
</dbReference>
<organism evidence="3 4">
    <name type="scientific">Macrococcus carouselicus</name>
    <dbReference type="NCBI Taxonomy" id="69969"/>
    <lineage>
        <taxon>Bacteria</taxon>
        <taxon>Bacillati</taxon>
        <taxon>Bacillota</taxon>
        <taxon>Bacilli</taxon>
        <taxon>Bacillales</taxon>
        <taxon>Staphylococcaceae</taxon>
        <taxon>Macrococcus</taxon>
    </lineage>
</organism>
<dbReference type="OrthoDB" id="9866192at2"/>
<dbReference type="RefSeq" id="WP_133417484.1">
    <property type="nucleotide sequence ID" value="NZ_SCWD01000001.1"/>
</dbReference>
<evidence type="ECO:0000313" key="3">
    <source>
        <dbReference type="EMBL" id="TDM04626.1"/>
    </source>
</evidence>
<keyword evidence="4" id="KW-1185">Reference proteome</keyword>
<comment type="caution">
    <text evidence="3">The sequence shown here is derived from an EMBL/GenBank/DDBJ whole genome shotgun (WGS) entry which is preliminary data.</text>
</comment>
<name>A0A9Q8FRU9_9STAP</name>
<proteinExistence type="predicted"/>